<organism evidence="1 2">
    <name type="scientific">Ignisphaera cupida</name>
    <dbReference type="NCBI Taxonomy" id="3050454"/>
    <lineage>
        <taxon>Archaea</taxon>
        <taxon>Thermoproteota</taxon>
        <taxon>Thermoprotei</taxon>
        <taxon>Desulfurococcales</taxon>
        <taxon>Desulfurococcaceae</taxon>
        <taxon>Ignisphaera</taxon>
    </lineage>
</organism>
<proteinExistence type="predicted"/>
<keyword evidence="2" id="KW-1185">Reference proteome</keyword>
<evidence type="ECO:0000313" key="2">
    <source>
        <dbReference type="Proteomes" id="UP001529235"/>
    </source>
</evidence>
<evidence type="ECO:0000313" key="1">
    <source>
        <dbReference type="EMBL" id="MDK6027919.1"/>
    </source>
</evidence>
<dbReference type="Pfam" id="PF05942">
    <property type="entry name" value="PaREP1"/>
    <property type="match status" value="1"/>
</dbReference>
<comment type="caution">
    <text evidence="1">The sequence shown here is derived from an EMBL/GenBank/DDBJ whole genome shotgun (WGS) entry which is preliminary data.</text>
</comment>
<dbReference type="Gene3D" id="1.20.120.330">
    <property type="entry name" value="Nucleotidyltransferases domain 2"/>
    <property type="match status" value="1"/>
</dbReference>
<dbReference type="PANTHER" id="PTHR34237">
    <property type="entry name" value="PAREP8-RELATED"/>
    <property type="match status" value="1"/>
</dbReference>
<dbReference type="PANTHER" id="PTHR34237:SF4">
    <property type="entry name" value="PAREP1 FAMILY PROTEIN"/>
    <property type="match status" value="1"/>
</dbReference>
<protein>
    <submittedName>
        <fullName evidence="1">PaREP1 family protein</fullName>
    </submittedName>
</protein>
<dbReference type="AlphaFoldDB" id="A0ABD4Z584"/>
<gene>
    <name evidence="1" type="ORF">QPL79_00870</name>
</gene>
<sequence>MIECGEAFFERLSQSLKVVARTHLELAEKYFAEGRELVDKDPVQASEKLYKAAEECVKALAIHYNLEDVLKSVESRGRWTVKELEKTVLFVAKKLGEWVLSSWDHAWALHVWGFHEAKFDFEDVKARLQHIEKLVVETKNVIGCGKSSNGQC</sequence>
<reference evidence="1 2" key="1">
    <citation type="submission" date="2023-05" db="EMBL/GenBank/DDBJ databases">
        <title>A new hyperthermophilic archaea 'Ignisphaera cupida' sp. nov. and description of the family 'Ignisphaeraceae' fam. nov.</title>
        <authorList>
            <person name="Podosokorskaya O.A."/>
            <person name="Elcheninov A.G."/>
            <person name="Klukina A."/>
            <person name="Merkel A.Y."/>
        </authorList>
    </citation>
    <scope>NUCLEOTIDE SEQUENCE [LARGE SCALE GENOMIC DNA]</scope>
    <source>
        <strain evidence="1 2">4213-co</strain>
    </source>
</reference>
<dbReference type="RefSeq" id="WP_285272897.1">
    <property type="nucleotide sequence ID" value="NZ_JASNVW010000001.1"/>
</dbReference>
<name>A0ABD4Z584_9CREN</name>
<accession>A0ABD4Z584</accession>
<dbReference type="EMBL" id="JASNVW010000001">
    <property type="protein sequence ID" value="MDK6027919.1"/>
    <property type="molecule type" value="Genomic_DNA"/>
</dbReference>
<dbReference type="InterPro" id="IPR010268">
    <property type="entry name" value="PaREP1"/>
</dbReference>
<dbReference type="Proteomes" id="UP001529235">
    <property type="component" value="Unassembled WGS sequence"/>
</dbReference>